<reference evidence="3" key="1">
    <citation type="submission" date="2022-11" db="UniProtKB">
        <authorList>
            <consortium name="WormBaseParasite"/>
        </authorList>
    </citation>
    <scope>IDENTIFICATION</scope>
</reference>
<dbReference type="WBParaSite" id="jg5067">
    <property type="protein sequence ID" value="jg5067"/>
    <property type="gene ID" value="jg5067"/>
</dbReference>
<evidence type="ECO:0000256" key="1">
    <source>
        <dbReference type="SAM" id="Phobius"/>
    </source>
</evidence>
<keyword evidence="2" id="KW-1185">Reference proteome</keyword>
<keyword evidence="1" id="KW-0472">Membrane</keyword>
<evidence type="ECO:0000313" key="2">
    <source>
        <dbReference type="Proteomes" id="UP000887574"/>
    </source>
</evidence>
<keyword evidence="1" id="KW-1133">Transmembrane helix</keyword>
<dbReference type="Proteomes" id="UP000887574">
    <property type="component" value="Unplaced"/>
</dbReference>
<name>A0A915ED31_9BILA</name>
<sequence>MLAVFSGRIQHPAQPTKADLFSLRLFFYWLSLLSLLSMIMGCGWRRSSLAAAGQPDSKAGSVCAKRECAGKIVSLLLLQHPVFGLAKKIFYACDGHREACLPGTFAVFVYEFDRAEKLYIRGTLPTPRTHLDSPCLAEI</sequence>
<keyword evidence="1" id="KW-0812">Transmembrane</keyword>
<protein>
    <submittedName>
        <fullName evidence="3">Uncharacterized protein</fullName>
    </submittedName>
</protein>
<organism evidence="2 3">
    <name type="scientific">Ditylenchus dipsaci</name>
    <dbReference type="NCBI Taxonomy" id="166011"/>
    <lineage>
        <taxon>Eukaryota</taxon>
        <taxon>Metazoa</taxon>
        <taxon>Ecdysozoa</taxon>
        <taxon>Nematoda</taxon>
        <taxon>Chromadorea</taxon>
        <taxon>Rhabditida</taxon>
        <taxon>Tylenchina</taxon>
        <taxon>Tylenchomorpha</taxon>
        <taxon>Sphaerularioidea</taxon>
        <taxon>Anguinidae</taxon>
        <taxon>Anguininae</taxon>
        <taxon>Ditylenchus</taxon>
    </lineage>
</organism>
<feature type="transmembrane region" description="Helical" evidence="1">
    <location>
        <begin position="26"/>
        <end position="44"/>
    </location>
</feature>
<accession>A0A915ED31</accession>
<evidence type="ECO:0000313" key="3">
    <source>
        <dbReference type="WBParaSite" id="jg5067"/>
    </source>
</evidence>
<dbReference type="AlphaFoldDB" id="A0A915ED31"/>
<proteinExistence type="predicted"/>